<proteinExistence type="inferred from homology"/>
<dbReference type="InterPro" id="IPR005025">
    <property type="entry name" value="FMN_Rdtase-like_dom"/>
</dbReference>
<sequence>MNTDIPVSILTISGSLREKSLNSALLRAVNSMISSQGTVINYNEMSQLPHFNPDLDVDNVDTAVANWRRLLKEANGVLICTPEYAKGVPGSLKNALDWVVSSGELVNKPVAVISASPHPDGGATANNSLVGTLSMMSALVVKGLSVPLINKKLDSNEEIIDSELRLNIQNLLNVFFQEINNVH</sequence>
<dbReference type="InterPro" id="IPR029039">
    <property type="entry name" value="Flavoprotein-like_sf"/>
</dbReference>
<accession>A0ABU6MD41</accession>
<evidence type="ECO:0000256" key="1">
    <source>
        <dbReference type="ARBA" id="ARBA00009428"/>
    </source>
</evidence>
<evidence type="ECO:0000313" key="3">
    <source>
        <dbReference type="EMBL" id="MED1202586.1"/>
    </source>
</evidence>
<gene>
    <name evidence="3" type="ORF">P4T90_05700</name>
</gene>
<name>A0ABU6MD41_9BACI</name>
<organism evidence="3 4">
    <name type="scientific">Heyndrickxia acidicola</name>
    <dbReference type="NCBI Taxonomy" id="209389"/>
    <lineage>
        <taxon>Bacteria</taxon>
        <taxon>Bacillati</taxon>
        <taxon>Bacillota</taxon>
        <taxon>Bacilli</taxon>
        <taxon>Bacillales</taxon>
        <taxon>Bacillaceae</taxon>
        <taxon>Heyndrickxia</taxon>
    </lineage>
</organism>
<dbReference type="InterPro" id="IPR050712">
    <property type="entry name" value="NAD(P)H-dep_reductase"/>
</dbReference>
<evidence type="ECO:0000313" key="4">
    <source>
        <dbReference type="Proteomes" id="UP001341444"/>
    </source>
</evidence>
<keyword evidence="4" id="KW-1185">Reference proteome</keyword>
<dbReference type="PANTHER" id="PTHR30543">
    <property type="entry name" value="CHROMATE REDUCTASE"/>
    <property type="match status" value="1"/>
</dbReference>
<comment type="caution">
    <text evidence="3">The sequence shown here is derived from an EMBL/GenBank/DDBJ whole genome shotgun (WGS) entry which is preliminary data.</text>
</comment>
<dbReference type="PANTHER" id="PTHR30543:SF21">
    <property type="entry name" value="NAD(P)H-DEPENDENT FMN REDUCTASE LOT6"/>
    <property type="match status" value="1"/>
</dbReference>
<comment type="similarity">
    <text evidence="1">Belongs to the azoreductase type 2 family.</text>
</comment>
<dbReference type="Proteomes" id="UP001341444">
    <property type="component" value="Unassembled WGS sequence"/>
</dbReference>
<reference evidence="3 4" key="1">
    <citation type="submission" date="2023-03" db="EMBL/GenBank/DDBJ databases">
        <title>Bacillus Genome Sequencing.</title>
        <authorList>
            <person name="Dunlap C."/>
        </authorList>
    </citation>
    <scope>NUCLEOTIDE SEQUENCE [LARGE SCALE GENOMIC DNA]</scope>
    <source>
        <strain evidence="3 4">B-23453</strain>
    </source>
</reference>
<protein>
    <submittedName>
        <fullName evidence="3">NAD(P)H-dependent oxidoreductase</fullName>
    </submittedName>
</protein>
<feature type="domain" description="NADPH-dependent FMN reductase-like" evidence="2">
    <location>
        <begin position="8"/>
        <end position="146"/>
    </location>
</feature>
<dbReference type="EMBL" id="JARMAB010000006">
    <property type="protein sequence ID" value="MED1202586.1"/>
    <property type="molecule type" value="Genomic_DNA"/>
</dbReference>
<dbReference type="Gene3D" id="3.40.50.360">
    <property type="match status" value="1"/>
</dbReference>
<dbReference type="SUPFAM" id="SSF52218">
    <property type="entry name" value="Flavoproteins"/>
    <property type="match status" value="1"/>
</dbReference>
<evidence type="ECO:0000259" key="2">
    <source>
        <dbReference type="Pfam" id="PF03358"/>
    </source>
</evidence>
<dbReference type="RefSeq" id="WP_066265401.1">
    <property type="nucleotide sequence ID" value="NZ_JARMAB010000006.1"/>
</dbReference>
<dbReference type="Pfam" id="PF03358">
    <property type="entry name" value="FMN_red"/>
    <property type="match status" value="1"/>
</dbReference>